<reference evidence="4 6" key="2">
    <citation type="submission" date="2016-10" db="EMBL/GenBank/DDBJ databases">
        <authorList>
            <person name="Varghese N."/>
            <person name="Submissions S."/>
        </authorList>
    </citation>
    <scope>NUCLEOTIDE SEQUENCE [LARGE SCALE GENOMIC DNA]</scope>
    <source>
        <strain evidence="4 6">BS2773</strain>
    </source>
</reference>
<dbReference type="OrthoDB" id="5465243at2"/>
<dbReference type="EMBL" id="FNTS01000002">
    <property type="protein sequence ID" value="SED26613.1"/>
    <property type="molecule type" value="Genomic_DNA"/>
</dbReference>
<evidence type="ECO:0000313" key="5">
    <source>
        <dbReference type="Proteomes" id="UP000181661"/>
    </source>
</evidence>
<organism evidence="3 5">
    <name type="scientific">Pseudomonas costantinii</name>
    <dbReference type="NCBI Taxonomy" id="168469"/>
    <lineage>
        <taxon>Bacteria</taxon>
        <taxon>Pseudomonadati</taxon>
        <taxon>Pseudomonadota</taxon>
        <taxon>Gammaproteobacteria</taxon>
        <taxon>Pseudomonadales</taxon>
        <taxon>Pseudomonadaceae</taxon>
        <taxon>Pseudomonas</taxon>
    </lineage>
</organism>
<name>A0A1S2UED8_9PSED</name>
<feature type="domain" description="DUF6651" evidence="2">
    <location>
        <begin position="117"/>
        <end position="214"/>
    </location>
</feature>
<gene>
    <name evidence="3" type="ORF">BFL40_29985</name>
    <name evidence="4" type="ORF">SAMN04515675_0489</name>
</gene>
<reference evidence="3 5" key="1">
    <citation type="submission" date="2016-08" db="EMBL/GenBank/DDBJ databases">
        <title>Draft genome sequence of Pseudomonas costantinii LMG 22119, type strain isolated from cultivated mushroom (Agaricus bisporus) sporophores.</title>
        <authorList>
            <person name="Tambong J.T."/>
        </authorList>
    </citation>
    <scope>NUCLEOTIDE SEQUENCE [LARGE SCALE GENOMIC DNA]</scope>
    <source>
        <strain evidence="3 5">LMG 22119</strain>
    </source>
</reference>
<protein>
    <recommendedName>
        <fullName evidence="2">DUF6651 domain-containing protein</fullName>
    </recommendedName>
</protein>
<feature type="region of interest" description="Disordered" evidence="1">
    <location>
        <begin position="227"/>
        <end position="250"/>
    </location>
</feature>
<dbReference type="AlphaFoldDB" id="A0A1S2UED8"/>
<dbReference type="RefSeq" id="WP_071487341.1">
    <property type="nucleotide sequence ID" value="NZ_FNTS01000002.1"/>
</dbReference>
<accession>A0A1S2UED8</accession>
<evidence type="ECO:0000313" key="4">
    <source>
        <dbReference type="EMBL" id="SED26613.1"/>
    </source>
</evidence>
<evidence type="ECO:0000259" key="2">
    <source>
        <dbReference type="Pfam" id="PF20356"/>
    </source>
</evidence>
<dbReference type="Pfam" id="PF20356">
    <property type="entry name" value="DUF6651"/>
    <property type="match status" value="1"/>
</dbReference>
<dbReference type="EMBL" id="MDDR01000061">
    <property type="protein sequence ID" value="OIN44520.1"/>
    <property type="molecule type" value="Genomic_DNA"/>
</dbReference>
<evidence type="ECO:0000313" key="6">
    <source>
        <dbReference type="Proteomes" id="UP000182179"/>
    </source>
</evidence>
<comment type="caution">
    <text evidence="3">The sequence shown here is derived from an EMBL/GenBank/DDBJ whole genome shotgun (WGS) entry which is preliminary data.</text>
</comment>
<sequence>MKLKIDEEGHVVVVDGKPVYVSDDGKDVAFDAQGTVATISRLNAEAKTNRERAEGAEGALKAFEGIADPAEARKALETIKNFDAKKLVDAGEVEKVRAEAIKAVEEKYAPIVAERDSLNAALVTEKVGGSFDRSKFITDKLAIPSDLVRARFGEQFKVEDGKVVAYDKTGNKLFSRSNPGEIANFDEALELLVDSYPYRDQILKSSGASGGGASGGAATGGAQKLSRAQFEALPPAKQMEHVKAGAPISD</sequence>
<proteinExistence type="predicted"/>
<dbReference type="Proteomes" id="UP000181661">
    <property type="component" value="Unassembled WGS sequence"/>
</dbReference>
<keyword evidence="6" id="KW-1185">Reference proteome</keyword>
<dbReference type="Proteomes" id="UP000182179">
    <property type="component" value="Unassembled WGS sequence"/>
</dbReference>
<evidence type="ECO:0000313" key="3">
    <source>
        <dbReference type="EMBL" id="OIN44520.1"/>
    </source>
</evidence>
<dbReference type="InterPro" id="IPR046593">
    <property type="entry name" value="DUF6651"/>
</dbReference>
<evidence type="ECO:0000256" key="1">
    <source>
        <dbReference type="SAM" id="MobiDB-lite"/>
    </source>
</evidence>